<dbReference type="InterPro" id="IPR049940">
    <property type="entry name" value="GluQ/Sye"/>
</dbReference>
<evidence type="ECO:0000256" key="2">
    <source>
        <dbReference type="ARBA" id="ARBA00022723"/>
    </source>
</evidence>
<keyword evidence="1 7" id="KW-0436">Ligase</keyword>
<evidence type="ECO:0000256" key="4">
    <source>
        <dbReference type="ARBA" id="ARBA00022833"/>
    </source>
</evidence>
<keyword evidence="3 7" id="KW-0547">Nucleotide-binding</keyword>
<dbReference type="Pfam" id="PF00749">
    <property type="entry name" value="tRNA-synt_1c"/>
    <property type="match status" value="1"/>
</dbReference>
<dbReference type="GO" id="GO:0005524">
    <property type="term" value="F:ATP binding"/>
    <property type="evidence" value="ECO:0007669"/>
    <property type="project" value="UniProtKB-KW"/>
</dbReference>
<keyword evidence="7" id="KW-0648">Protein biosynthesis</keyword>
<evidence type="ECO:0000256" key="5">
    <source>
        <dbReference type="ARBA" id="ARBA00022840"/>
    </source>
</evidence>
<comment type="similarity">
    <text evidence="7">Belongs to the class-I aminoacyl-tRNA synthetase family.</text>
</comment>
<dbReference type="EC" id="6.1.1.-" evidence="9"/>
<evidence type="ECO:0000313" key="10">
    <source>
        <dbReference type="Proteomes" id="UP000533306"/>
    </source>
</evidence>
<evidence type="ECO:0000256" key="3">
    <source>
        <dbReference type="ARBA" id="ARBA00022741"/>
    </source>
</evidence>
<evidence type="ECO:0000256" key="7">
    <source>
        <dbReference type="RuleBase" id="RU363037"/>
    </source>
</evidence>
<dbReference type="InterPro" id="IPR000924">
    <property type="entry name" value="Glu/Gln-tRNA-synth"/>
</dbReference>
<reference evidence="9 10" key="1">
    <citation type="submission" date="2020-08" db="EMBL/GenBank/DDBJ databases">
        <title>Genomic Encyclopedia of Type Strains, Phase IV (KMG-IV): sequencing the most valuable type-strain genomes for metagenomic binning, comparative biology and taxonomic classification.</title>
        <authorList>
            <person name="Goeker M."/>
        </authorList>
    </citation>
    <scope>NUCLEOTIDE SEQUENCE [LARGE SCALE GENOMIC DNA]</scope>
    <source>
        <strain evidence="9 10">DSM 11099</strain>
    </source>
</reference>
<organism evidence="9 10">
    <name type="scientific">Aquamicrobium lusatiense</name>
    <dbReference type="NCBI Taxonomy" id="89772"/>
    <lineage>
        <taxon>Bacteria</taxon>
        <taxon>Pseudomonadati</taxon>
        <taxon>Pseudomonadota</taxon>
        <taxon>Alphaproteobacteria</taxon>
        <taxon>Hyphomicrobiales</taxon>
        <taxon>Phyllobacteriaceae</taxon>
        <taxon>Aquamicrobium</taxon>
    </lineage>
</organism>
<dbReference type="GO" id="GO:0005829">
    <property type="term" value="C:cytosol"/>
    <property type="evidence" value="ECO:0007669"/>
    <property type="project" value="TreeGrafter"/>
</dbReference>
<dbReference type="Proteomes" id="UP000533306">
    <property type="component" value="Unassembled WGS sequence"/>
</dbReference>
<dbReference type="PROSITE" id="PS00178">
    <property type="entry name" value="AA_TRNA_LIGASE_I"/>
    <property type="match status" value="1"/>
</dbReference>
<keyword evidence="4" id="KW-0862">Zinc</keyword>
<keyword evidence="5 7" id="KW-0067">ATP-binding</keyword>
<accession>A0A7W9S0H5</accession>
<evidence type="ECO:0000256" key="6">
    <source>
        <dbReference type="ARBA" id="ARBA00023146"/>
    </source>
</evidence>
<feature type="domain" description="Glutamyl/glutaminyl-tRNA synthetase class Ib catalytic" evidence="8">
    <location>
        <begin position="7"/>
        <end position="276"/>
    </location>
</feature>
<keyword evidence="10" id="KW-1185">Reference proteome</keyword>
<dbReference type="PRINTS" id="PR00987">
    <property type="entry name" value="TRNASYNTHGLU"/>
</dbReference>
<dbReference type="EMBL" id="JACHEU010000001">
    <property type="protein sequence ID" value="MBB6010663.1"/>
    <property type="molecule type" value="Genomic_DNA"/>
</dbReference>
<dbReference type="NCBIfam" id="NF004315">
    <property type="entry name" value="PRK05710.1-4"/>
    <property type="match status" value="1"/>
</dbReference>
<dbReference type="RefSeq" id="WP_183824190.1">
    <property type="nucleotide sequence ID" value="NZ_JACHEU010000001.1"/>
</dbReference>
<dbReference type="Gene3D" id="3.40.50.620">
    <property type="entry name" value="HUPs"/>
    <property type="match status" value="1"/>
</dbReference>
<protein>
    <submittedName>
        <fullName evidence="9">Glutamyl-Q tRNA(Asp) synthetase</fullName>
        <ecNumber evidence="9">6.1.1.-</ecNumber>
    </submittedName>
</protein>
<dbReference type="AlphaFoldDB" id="A0A7W9S0H5"/>
<evidence type="ECO:0000259" key="8">
    <source>
        <dbReference type="Pfam" id="PF00749"/>
    </source>
</evidence>
<proteinExistence type="inferred from homology"/>
<dbReference type="GO" id="GO:0006424">
    <property type="term" value="P:glutamyl-tRNA aminoacylation"/>
    <property type="evidence" value="ECO:0007669"/>
    <property type="project" value="TreeGrafter"/>
</dbReference>
<comment type="caution">
    <text evidence="9">The sequence shown here is derived from an EMBL/GenBank/DDBJ whole genome shotgun (WGS) entry which is preliminary data.</text>
</comment>
<gene>
    <name evidence="9" type="ORF">HNR59_000008</name>
</gene>
<dbReference type="GO" id="GO:0004818">
    <property type="term" value="F:glutamate-tRNA ligase activity"/>
    <property type="evidence" value="ECO:0007669"/>
    <property type="project" value="TreeGrafter"/>
</dbReference>
<dbReference type="InterPro" id="IPR020058">
    <property type="entry name" value="Glu/Gln-tRNA-synth_Ib_cat-dom"/>
</dbReference>
<dbReference type="InterPro" id="IPR001412">
    <property type="entry name" value="aa-tRNA-synth_I_CS"/>
</dbReference>
<keyword evidence="2" id="KW-0479">Metal-binding</keyword>
<dbReference type="PANTHER" id="PTHR43311">
    <property type="entry name" value="GLUTAMATE--TRNA LIGASE"/>
    <property type="match status" value="1"/>
</dbReference>
<sequence>MTAPIFRFAPSPNGELHLGHALSAMLNDDLAKMAGGRLLLRIEDIDTTRCTPQFEAGIYENLRWLGFVWEEPVRRQSAHFGAYREVLAELVRQELVYPAFMSRGEIRAFAEAREGDGTGWPRDPDGAPLYPGLDKTLGSQERQRRIDEGRAFAWRLDMAAALARIGRKLSWQEYQDDGLAEVATVEADAAAWGDVILARREIPTSYHLSVVTDDALQGVTHVVRGRDLYHATAVQRLLQELLGLPAPLYRHHRLILGEDGRKLSKSMKSTGLTALRTAGATPQEIRRLVGL</sequence>
<dbReference type="PANTHER" id="PTHR43311:SF1">
    <property type="entry name" value="GLUTAMYL-Q TRNA(ASP) SYNTHETASE"/>
    <property type="match status" value="1"/>
</dbReference>
<name>A0A7W9S0H5_9HYPH</name>
<dbReference type="InterPro" id="IPR014729">
    <property type="entry name" value="Rossmann-like_a/b/a_fold"/>
</dbReference>
<evidence type="ECO:0000313" key="9">
    <source>
        <dbReference type="EMBL" id="MBB6010663.1"/>
    </source>
</evidence>
<dbReference type="SUPFAM" id="SSF52374">
    <property type="entry name" value="Nucleotidylyl transferase"/>
    <property type="match status" value="1"/>
</dbReference>
<keyword evidence="6 7" id="KW-0030">Aminoacyl-tRNA synthetase</keyword>
<evidence type="ECO:0000256" key="1">
    <source>
        <dbReference type="ARBA" id="ARBA00022598"/>
    </source>
</evidence>